<dbReference type="PANTHER" id="PTHR42904">
    <property type="entry name" value="NUDIX HYDROLASE, NUDC SUBFAMILY"/>
    <property type="match status" value="1"/>
</dbReference>
<evidence type="ECO:0000256" key="1">
    <source>
        <dbReference type="ARBA" id="ARBA00001946"/>
    </source>
</evidence>
<evidence type="ECO:0000256" key="7">
    <source>
        <dbReference type="ARBA" id="ARBA00022842"/>
    </source>
</evidence>
<keyword evidence="8" id="KW-0520">NAD</keyword>
<evidence type="ECO:0000313" key="11">
    <source>
        <dbReference type="EMBL" id="TBT95191.1"/>
    </source>
</evidence>
<evidence type="ECO:0000256" key="6">
    <source>
        <dbReference type="ARBA" id="ARBA00022801"/>
    </source>
</evidence>
<evidence type="ECO:0000259" key="10">
    <source>
        <dbReference type="PROSITE" id="PS51462"/>
    </source>
</evidence>
<dbReference type="OrthoDB" id="9791656at2"/>
<keyword evidence="6 11" id="KW-0378">Hydrolase</keyword>
<comment type="catalytic activity">
    <reaction evidence="9">
        <text>a 5'-end NAD(+)-phospho-ribonucleoside in mRNA + H2O = a 5'-end phospho-adenosine-phospho-ribonucleoside in mRNA + beta-nicotinamide D-ribonucleotide + 2 H(+)</text>
        <dbReference type="Rhea" id="RHEA:60876"/>
        <dbReference type="Rhea" id="RHEA-COMP:15698"/>
        <dbReference type="Rhea" id="RHEA-COMP:15719"/>
        <dbReference type="ChEBI" id="CHEBI:14649"/>
        <dbReference type="ChEBI" id="CHEBI:15377"/>
        <dbReference type="ChEBI" id="CHEBI:15378"/>
        <dbReference type="ChEBI" id="CHEBI:144029"/>
        <dbReference type="ChEBI" id="CHEBI:144051"/>
    </reaction>
    <physiologicalReaction direction="left-to-right" evidence="9">
        <dbReference type="Rhea" id="RHEA:60877"/>
    </physiologicalReaction>
</comment>
<feature type="domain" description="Nudix hydrolase" evidence="10">
    <location>
        <begin position="148"/>
        <end position="278"/>
    </location>
</feature>
<evidence type="ECO:0000256" key="4">
    <source>
        <dbReference type="ARBA" id="ARBA00012381"/>
    </source>
</evidence>
<name>A0A4V2JT84_PROTD</name>
<dbReference type="GO" id="GO:0019677">
    <property type="term" value="P:NAD+ catabolic process"/>
    <property type="evidence" value="ECO:0007669"/>
    <property type="project" value="TreeGrafter"/>
</dbReference>
<dbReference type="Pfam" id="PF00293">
    <property type="entry name" value="NUDIX"/>
    <property type="match status" value="1"/>
</dbReference>
<evidence type="ECO:0000313" key="12">
    <source>
        <dbReference type="Proteomes" id="UP000291933"/>
    </source>
</evidence>
<evidence type="ECO:0000256" key="8">
    <source>
        <dbReference type="ARBA" id="ARBA00023027"/>
    </source>
</evidence>
<dbReference type="PROSITE" id="PS51462">
    <property type="entry name" value="NUDIX"/>
    <property type="match status" value="1"/>
</dbReference>
<dbReference type="Gene3D" id="3.90.79.20">
    <property type="match status" value="1"/>
</dbReference>
<dbReference type="GO" id="GO:0005829">
    <property type="term" value="C:cytosol"/>
    <property type="evidence" value="ECO:0007669"/>
    <property type="project" value="TreeGrafter"/>
</dbReference>
<dbReference type="GO" id="GO:0006742">
    <property type="term" value="P:NADP+ catabolic process"/>
    <property type="evidence" value="ECO:0007669"/>
    <property type="project" value="TreeGrafter"/>
</dbReference>
<dbReference type="InterPro" id="IPR050241">
    <property type="entry name" value="NAD-cap_RNA_hydrolase_NudC"/>
</dbReference>
<dbReference type="GO" id="GO:0110153">
    <property type="term" value="F:RNA NAD-cap (NMN-forming) hydrolase activity"/>
    <property type="evidence" value="ECO:0007669"/>
    <property type="project" value="RHEA"/>
</dbReference>
<dbReference type="NCBIfam" id="NF001299">
    <property type="entry name" value="PRK00241.1"/>
    <property type="match status" value="1"/>
</dbReference>
<comment type="similarity">
    <text evidence="3">Belongs to the Nudix hydrolase family. NudC subfamily.</text>
</comment>
<dbReference type="GO" id="GO:0035529">
    <property type="term" value="F:NADH pyrophosphatase activity"/>
    <property type="evidence" value="ECO:0007669"/>
    <property type="project" value="TreeGrafter"/>
</dbReference>
<organism evidence="11 12">
    <name type="scientific">Propioniciclava tarda</name>
    <dbReference type="NCBI Taxonomy" id="433330"/>
    <lineage>
        <taxon>Bacteria</taxon>
        <taxon>Bacillati</taxon>
        <taxon>Actinomycetota</taxon>
        <taxon>Actinomycetes</taxon>
        <taxon>Propionibacteriales</taxon>
        <taxon>Propionibacteriaceae</taxon>
        <taxon>Propioniciclava</taxon>
    </lineage>
</organism>
<dbReference type="AlphaFoldDB" id="A0A4V2JT84"/>
<comment type="cofactor">
    <cofactor evidence="2">
        <name>Zn(2+)</name>
        <dbReference type="ChEBI" id="CHEBI:29105"/>
    </cofactor>
</comment>
<dbReference type="InterPro" id="IPR015797">
    <property type="entry name" value="NUDIX_hydrolase-like_dom_sf"/>
</dbReference>
<keyword evidence="5" id="KW-0479">Metal-binding</keyword>
<evidence type="ECO:0000256" key="9">
    <source>
        <dbReference type="ARBA" id="ARBA00023679"/>
    </source>
</evidence>
<dbReference type="PROSITE" id="PS00893">
    <property type="entry name" value="NUDIX_BOX"/>
    <property type="match status" value="1"/>
</dbReference>
<comment type="caution">
    <text evidence="11">The sequence shown here is derived from an EMBL/GenBank/DDBJ whole genome shotgun (WGS) entry which is preliminary data.</text>
</comment>
<dbReference type="InterPro" id="IPR020084">
    <property type="entry name" value="NUDIX_hydrolase_CS"/>
</dbReference>
<dbReference type="PANTHER" id="PTHR42904:SF6">
    <property type="entry name" value="NAD-CAPPED RNA HYDROLASE NUDT12"/>
    <property type="match status" value="1"/>
</dbReference>
<gene>
    <name evidence="11" type="ORF">ET996_06640</name>
</gene>
<protein>
    <recommendedName>
        <fullName evidence="4">NAD(+) diphosphatase</fullName>
        <ecNumber evidence="4">3.6.1.22</ecNumber>
    </recommendedName>
</protein>
<evidence type="ECO:0000256" key="2">
    <source>
        <dbReference type="ARBA" id="ARBA00001947"/>
    </source>
</evidence>
<keyword evidence="12" id="KW-1185">Reference proteome</keyword>
<dbReference type="GO" id="GO:0046872">
    <property type="term" value="F:metal ion binding"/>
    <property type="evidence" value="ECO:0007669"/>
    <property type="project" value="UniProtKB-KW"/>
</dbReference>
<dbReference type="EC" id="3.6.1.22" evidence="4"/>
<dbReference type="InterPro" id="IPR000086">
    <property type="entry name" value="NUDIX_hydrolase_dom"/>
</dbReference>
<reference evidence="11 12" key="1">
    <citation type="submission" date="2019-01" db="EMBL/GenBank/DDBJ databases">
        <title>Lactibacter flavus gen. nov., sp. nov., a novel bacterium of the family Propionibacteriaceae isolated from raw milk and dairy products.</title>
        <authorList>
            <person name="Huptas C."/>
            <person name="Wenning M."/>
            <person name="Breitenwieser F."/>
            <person name="Doll E."/>
            <person name="Von Neubeck M."/>
            <person name="Busse H.-J."/>
            <person name="Scherer S."/>
        </authorList>
    </citation>
    <scope>NUCLEOTIDE SEQUENCE [LARGE SCALE GENOMIC DNA]</scope>
    <source>
        <strain evidence="11 12">DSM 22130</strain>
    </source>
</reference>
<dbReference type="CDD" id="cd03429">
    <property type="entry name" value="NUDIX_NADH_pyrophosphatase_Nudt13"/>
    <property type="match status" value="1"/>
</dbReference>
<comment type="cofactor">
    <cofactor evidence="1">
        <name>Mg(2+)</name>
        <dbReference type="ChEBI" id="CHEBI:18420"/>
    </cofactor>
</comment>
<keyword evidence="7" id="KW-0460">Magnesium</keyword>
<dbReference type="RefSeq" id="WP_131171778.1">
    <property type="nucleotide sequence ID" value="NZ_FXTL01000005.1"/>
</dbReference>
<sequence length="287" mass="30980">MELWVPGSELDRVGDDRIHPEWVEGLWDADGARLLRVGSAGRLPLDGSGGLRFDRTSGAFDGQRHLLVGLVNGVGVFALDAEPDEPTASGRFGMVTLGETDKDIAVTALALVNWHRVAPHCGVCGGDTLVGAAGHVRHCPSCRRDRFPRTDPAVITAILDANDRLLLAHNTAWDANRMSLVAGFVDAGESLEACVRREAFEEVGVRVGEVRYVSSQPWPFPRSLMLGFVARAESSYITVDGLEIDRAAFLTRDEYEQLLADGRLVAPGSVSIAAALIGLWRRGELSV</sequence>
<dbReference type="SUPFAM" id="SSF55811">
    <property type="entry name" value="Nudix"/>
    <property type="match status" value="1"/>
</dbReference>
<dbReference type="EMBL" id="SDMR01000006">
    <property type="protein sequence ID" value="TBT95191.1"/>
    <property type="molecule type" value="Genomic_DNA"/>
</dbReference>
<dbReference type="Proteomes" id="UP000291933">
    <property type="component" value="Unassembled WGS sequence"/>
</dbReference>
<dbReference type="Gene3D" id="3.90.79.10">
    <property type="entry name" value="Nucleoside Triphosphate Pyrophosphohydrolase"/>
    <property type="match status" value="1"/>
</dbReference>
<dbReference type="InterPro" id="IPR049734">
    <property type="entry name" value="NudC-like_C"/>
</dbReference>
<evidence type="ECO:0000256" key="5">
    <source>
        <dbReference type="ARBA" id="ARBA00022723"/>
    </source>
</evidence>
<proteinExistence type="inferred from homology"/>
<evidence type="ECO:0000256" key="3">
    <source>
        <dbReference type="ARBA" id="ARBA00009595"/>
    </source>
</evidence>
<accession>A0A4V2JT84</accession>